<keyword evidence="2" id="KW-1185">Reference proteome</keyword>
<protein>
    <submittedName>
        <fullName evidence="1">Uncharacterized protein</fullName>
    </submittedName>
</protein>
<dbReference type="RefSeq" id="WP_193914858.1">
    <property type="nucleotide sequence ID" value="NZ_JADEXS020000001.1"/>
</dbReference>
<proteinExistence type="predicted"/>
<dbReference type="EMBL" id="JADEXS010000070">
    <property type="protein sequence ID" value="MBE9022277.1"/>
    <property type="molecule type" value="Genomic_DNA"/>
</dbReference>
<sequence>MNNALFVRIEFFYCQLQAGCYDHPFDLAVALEALSNQAWDEVELLYPDLLPKTEPKE</sequence>
<accession>A0A8J7CZV9</accession>
<dbReference type="Proteomes" id="UP000622533">
    <property type="component" value="Unassembled WGS sequence"/>
</dbReference>
<evidence type="ECO:0000313" key="1">
    <source>
        <dbReference type="EMBL" id="MBE9022277.1"/>
    </source>
</evidence>
<gene>
    <name evidence="1" type="ORF">IQ276_07480</name>
</gene>
<organism evidence="1 2">
    <name type="scientific">Desmonostoc muscorum LEGE 12446</name>
    <dbReference type="NCBI Taxonomy" id="1828758"/>
    <lineage>
        <taxon>Bacteria</taxon>
        <taxon>Bacillati</taxon>
        <taxon>Cyanobacteriota</taxon>
        <taxon>Cyanophyceae</taxon>
        <taxon>Nostocales</taxon>
        <taxon>Nostocaceae</taxon>
        <taxon>Desmonostoc</taxon>
    </lineage>
</organism>
<reference evidence="1" key="1">
    <citation type="submission" date="2020-10" db="EMBL/GenBank/DDBJ databases">
        <authorList>
            <person name="Castelo-Branco R."/>
            <person name="Eusebio N."/>
            <person name="Adriana R."/>
            <person name="Vieira A."/>
            <person name="Brugerolle De Fraissinette N."/>
            <person name="Rezende De Castro R."/>
            <person name="Schneider M.P."/>
            <person name="Vasconcelos V."/>
            <person name="Leao P.N."/>
        </authorList>
    </citation>
    <scope>NUCLEOTIDE SEQUENCE</scope>
    <source>
        <strain evidence="1">LEGE 12446</strain>
    </source>
</reference>
<name>A0A8J7CZV9_DESMC</name>
<evidence type="ECO:0000313" key="2">
    <source>
        <dbReference type="Proteomes" id="UP000622533"/>
    </source>
</evidence>
<dbReference type="AlphaFoldDB" id="A0A8J7CZV9"/>
<comment type="caution">
    <text evidence="1">The sequence shown here is derived from an EMBL/GenBank/DDBJ whole genome shotgun (WGS) entry which is preliminary data.</text>
</comment>